<reference evidence="2 3" key="2">
    <citation type="submission" date="2013-04" db="EMBL/GenBank/DDBJ databases">
        <title>The Genome Sequence of Bilophila wadsworthia 3_1_6.</title>
        <authorList>
            <consortium name="The Broad Institute Genomics Platform"/>
            <person name="Earl A."/>
            <person name="Ward D."/>
            <person name="Feldgarden M."/>
            <person name="Gevers D."/>
            <person name="Sibley C."/>
            <person name="Strauss J."/>
            <person name="Allen-Vercoe E."/>
            <person name="Walker B."/>
            <person name="Young S."/>
            <person name="Zeng Q."/>
            <person name="Gargeya S."/>
            <person name="Fitzgerald M."/>
            <person name="Haas B."/>
            <person name="Abouelleil A."/>
            <person name="Allen A.W."/>
            <person name="Alvarado L."/>
            <person name="Arachchi H.M."/>
            <person name="Berlin A.M."/>
            <person name="Chapman S.B."/>
            <person name="Gainer-Dewar J."/>
            <person name="Goldberg J."/>
            <person name="Griggs A."/>
            <person name="Gujja S."/>
            <person name="Hansen M."/>
            <person name="Howarth C."/>
            <person name="Imamovic A."/>
            <person name="Ireland A."/>
            <person name="Larimer J."/>
            <person name="McCowan C."/>
            <person name="Murphy C."/>
            <person name="Pearson M."/>
            <person name="Poon T.W."/>
            <person name="Priest M."/>
            <person name="Roberts A."/>
            <person name="Saif S."/>
            <person name="Shea T."/>
            <person name="Sisk P."/>
            <person name="Sykes S."/>
            <person name="Wortman J."/>
            <person name="Nusbaum C."/>
            <person name="Birren B."/>
        </authorList>
    </citation>
    <scope>NUCLEOTIDE SEQUENCE [LARGE SCALE GENOMIC DNA]</scope>
    <source>
        <strain evidence="2 3">3_1_6</strain>
    </source>
</reference>
<accession>E5Y914</accession>
<dbReference type="Pfam" id="PF04411">
    <property type="entry name" value="PDDEXK_7"/>
    <property type="match status" value="1"/>
</dbReference>
<reference evidence="2 3" key="1">
    <citation type="submission" date="2010-10" db="EMBL/GenBank/DDBJ databases">
        <authorList>
            <consortium name="The Broad Institute Genome Sequencing Platform"/>
            <person name="Ward D."/>
            <person name="Earl A."/>
            <person name="Feldgarden M."/>
            <person name="Young S.K."/>
            <person name="Gargeya S."/>
            <person name="Zeng Q."/>
            <person name="Alvarado L."/>
            <person name="Berlin A."/>
            <person name="Bochicchio J."/>
            <person name="Chapman S.B."/>
            <person name="Chen Z."/>
            <person name="Freedman E."/>
            <person name="Gellesch M."/>
            <person name="Goldberg J."/>
            <person name="Griggs A."/>
            <person name="Gujja S."/>
            <person name="Heilman E."/>
            <person name="Heiman D."/>
            <person name="Howarth C."/>
            <person name="Mehta T."/>
            <person name="Neiman D."/>
            <person name="Pearson M."/>
            <person name="Roberts A."/>
            <person name="Saif S."/>
            <person name="Shea T."/>
            <person name="Shenoy N."/>
            <person name="Sisk P."/>
            <person name="Stolte C."/>
            <person name="Sykes S."/>
            <person name="White J."/>
            <person name="Yandava C."/>
            <person name="Allen-Vercoe E."/>
            <person name="Sibley C."/>
            <person name="Ambrose C.E."/>
            <person name="Strauss J."/>
            <person name="Daigneault M."/>
            <person name="Haas B."/>
            <person name="Nusbaum C."/>
            <person name="Birren B."/>
        </authorList>
    </citation>
    <scope>NUCLEOTIDE SEQUENCE [LARGE SCALE GENOMIC DNA]</scope>
    <source>
        <strain evidence="2 3">3_1_6</strain>
    </source>
</reference>
<dbReference type="Pfam" id="PF09823">
    <property type="entry name" value="DUF2357"/>
    <property type="match status" value="1"/>
</dbReference>
<dbReference type="InterPro" id="IPR007505">
    <property type="entry name" value="PDDEXK_7"/>
</dbReference>
<dbReference type="GeneID" id="78084925"/>
<protein>
    <recommendedName>
        <fullName evidence="1">DUF2357 domain-containing protein</fullName>
    </recommendedName>
</protein>
<keyword evidence="3" id="KW-1185">Reference proteome</keyword>
<dbReference type="eggNOG" id="COG1700">
    <property type="taxonomic scope" value="Bacteria"/>
</dbReference>
<organism evidence="2 3">
    <name type="scientific">Bilophila wadsworthia (strain 3_1_6)</name>
    <dbReference type="NCBI Taxonomy" id="563192"/>
    <lineage>
        <taxon>Bacteria</taxon>
        <taxon>Pseudomonadati</taxon>
        <taxon>Thermodesulfobacteriota</taxon>
        <taxon>Desulfovibrionia</taxon>
        <taxon>Desulfovibrionales</taxon>
        <taxon>Desulfovibrionaceae</taxon>
        <taxon>Bilophila</taxon>
    </lineage>
</organism>
<dbReference type="HOGENOM" id="CLU_518447_0_0_7"/>
<dbReference type="STRING" id="563192.HMPREF0179_02682"/>
<feature type="domain" description="DUF2357" evidence="1">
    <location>
        <begin position="79"/>
        <end position="299"/>
    </location>
</feature>
<dbReference type="EMBL" id="ADCP02000001">
    <property type="protein sequence ID" value="EFV43491.1"/>
    <property type="molecule type" value="Genomic_DNA"/>
</dbReference>
<proteinExistence type="predicted"/>
<comment type="caution">
    <text evidence="2">The sequence shown here is derived from an EMBL/GenBank/DDBJ whole genome shotgun (WGS) entry which is preliminary data.</text>
</comment>
<gene>
    <name evidence="2" type="ORF">HMPREF0179_02682</name>
</gene>
<dbReference type="AlphaFoldDB" id="E5Y914"/>
<evidence type="ECO:0000313" key="2">
    <source>
        <dbReference type="EMBL" id="EFV43491.1"/>
    </source>
</evidence>
<name>E5Y914_BILW3</name>
<dbReference type="Proteomes" id="UP000006034">
    <property type="component" value="Unassembled WGS sequence"/>
</dbReference>
<dbReference type="RefSeq" id="WP_005028714.1">
    <property type="nucleotide sequence ID" value="NZ_KE150238.1"/>
</dbReference>
<evidence type="ECO:0000313" key="3">
    <source>
        <dbReference type="Proteomes" id="UP000006034"/>
    </source>
</evidence>
<dbReference type="InterPro" id="IPR018633">
    <property type="entry name" value="DUF2357"/>
</dbReference>
<evidence type="ECO:0000259" key="1">
    <source>
        <dbReference type="Pfam" id="PF09823"/>
    </source>
</evidence>
<sequence>MNMDLPLSSNNPICGFKLFARDGSPLEQPLEWTPCILEITGLDEWDKYELYLQGVNLELSQTRKHGSMGIFVDLPRCGLGKYRLELRRKQKSIHHVIFEVRPLKLTKDSFHQLLDDIQFNLPYGIVFSLQKLGGLVGVQVEPWHESLRERELLLLRRAIYGTAGGKVGLLALLAALAQKPQRWLRDEQPWVKAFAARLPYVGGLVQALNRAGNLENGLPMTLPDRRVNSTVDTYENRIVRFLHDLVKKRLHRLQRAGKPEWQEEISAMSLKLANARRNANFLDHVTALKEPPSHVSMLQLKIPVYRAVLETLLELLRIISVQLDHPSMDHPLEELPTLYQYWGTLQVLQAMLSVGEQRGFVVESQRLLRRDMSGLVFSVFPQGRAALILRHPTTGSRISLYPEQSFGRSSTKGFYSLSYQKRPDICIVCEEVEAPPQLLLFDPKYKLISEEKGTMNDSRPLREDIDKMHTYRDAIRHEEIERPVSFAGIIYPGKTEHFGNGIGAIGCIPGCTGQEDIQEVLERFL</sequence>